<dbReference type="GO" id="GO:0000214">
    <property type="term" value="C:tRNA-intron endonuclease complex"/>
    <property type="evidence" value="ECO:0007669"/>
    <property type="project" value="InterPro"/>
</dbReference>
<dbReference type="PANTHER" id="PTHR28518">
    <property type="entry name" value="TRNA-SPLICING ENDONUCLEASE SUBUNIT SEN15"/>
    <property type="match status" value="1"/>
</dbReference>
<dbReference type="InterPro" id="IPR018593">
    <property type="entry name" value="tRNA-endonuc_su_Sen15"/>
</dbReference>
<evidence type="ECO:0000256" key="1">
    <source>
        <dbReference type="ARBA" id="ARBA00006091"/>
    </source>
</evidence>
<dbReference type="AlphaFoldDB" id="A0A507B4W8"/>
<feature type="domain" description="tRNA-splicing endonuclease subunit Sen15" evidence="3">
    <location>
        <begin position="132"/>
        <end position="163"/>
    </location>
</feature>
<evidence type="ECO:0000259" key="3">
    <source>
        <dbReference type="Pfam" id="PF09631"/>
    </source>
</evidence>
<dbReference type="SUPFAM" id="SSF53032">
    <property type="entry name" value="tRNA-intron endonuclease catalytic domain-like"/>
    <property type="match status" value="1"/>
</dbReference>
<evidence type="ECO:0000313" key="5">
    <source>
        <dbReference type="Proteomes" id="UP000319257"/>
    </source>
</evidence>
<dbReference type="GeneID" id="41974683"/>
<dbReference type="GO" id="GO:0003676">
    <property type="term" value="F:nucleic acid binding"/>
    <property type="evidence" value="ECO:0007669"/>
    <property type="project" value="InterPro"/>
</dbReference>
<dbReference type="Pfam" id="PF09631">
    <property type="entry name" value="Sen15"/>
    <property type="match status" value="2"/>
</dbReference>
<dbReference type="GO" id="GO:0000379">
    <property type="term" value="P:tRNA-type intron splice site recognition and cleavage"/>
    <property type="evidence" value="ECO:0007669"/>
    <property type="project" value="InterPro"/>
</dbReference>
<dbReference type="EMBL" id="SKBQ01000043">
    <property type="protein sequence ID" value="TPX12121.1"/>
    <property type="molecule type" value="Genomic_DNA"/>
</dbReference>
<dbReference type="InterPro" id="IPR042777">
    <property type="entry name" value="Sen15_fungi"/>
</dbReference>
<evidence type="ECO:0000313" key="4">
    <source>
        <dbReference type="EMBL" id="TPX12121.1"/>
    </source>
</evidence>
<comment type="caution">
    <text evidence="4">The sequence shown here is derived from an EMBL/GenBank/DDBJ whole genome shotgun (WGS) entry which is preliminary data.</text>
</comment>
<dbReference type="PANTHER" id="PTHR28518:SF1">
    <property type="entry name" value="TRNA-SPLICING ENDONUCLEASE SUBUNIT SEN15"/>
    <property type="match status" value="1"/>
</dbReference>
<dbReference type="GO" id="GO:0000213">
    <property type="term" value="F:tRNA-intron lyase activity"/>
    <property type="evidence" value="ECO:0007669"/>
    <property type="project" value="TreeGrafter"/>
</dbReference>
<feature type="domain" description="tRNA-splicing endonuclease subunit Sen15" evidence="3">
    <location>
        <begin position="14"/>
        <end position="103"/>
    </location>
</feature>
<dbReference type="FunCoup" id="A0A507B4W8">
    <property type="interactions" value="80"/>
</dbReference>
<evidence type="ECO:0000256" key="2">
    <source>
        <dbReference type="ARBA" id="ARBA00022694"/>
    </source>
</evidence>
<name>A0A507B4W8_9PEZI</name>
<dbReference type="InParanoid" id="A0A507B4W8"/>
<protein>
    <recommendedName>
        <fullName evidence="3">tRNA-splicing endonuclease subunit Sen15 domain-containing protein</fullName>
    </recommendedName>
</protein>
<dbReference type="InterPro" id="IPR036167">
    <property type="entry name" value="tRNA_intron_Endo_cat-like_sf"/>
</dbReference>
<accession>A0A507B4W8</accession>
<organism evidence="4 5">
    <name type="scientific">Thyridium curvatum</name>
    <dbReference type="NCBI Taxonomy" id="1093900"/>
    <lineage>
        <taxon>Eukaryota</taxon>
        <taxon>Fungi</taxon>
        <taxon>Dikarya</taxon>
        <taxon>Ascomycota</taxon>
        <taxon>Pezizomycotina</taxon>
        <taxon>Sordariomycetes</taxon>
        <taxon>Sordariomycetidae</taxon>
        <taxon>Thyridiales</taxon>
        <taxon>Thyridiaceae</taxon>
        <taxon>Thyridium</taxon>
    </lineage>
</organism>
<dbReference type="FunFam" id="3.40.1350.10:FF:000012">
    <property type="entry name" value="Probable tRNA-splicing endonuclease subunit sen-15"/>
    <property type="match status" value="1"/>
</dbReference>
<keyword evidence="5" id="KW-1185">Reference proteome</keyword>
<dbReference type="InterPro" id="IPR011856">
    <property type="entry name" value="tRNA_endonuc-like_dom_sf"/>
</dbReference>
<dbReference type="Proteomes" id="UP000319257">
    <property type="component" value="Unassembled WGS sequence"/>
</dbReference>
<dbReference type="STRING" id="1093900.A0A507B4W8"/>
<dbReference type="RefSeq" id="XP_030993832.1">
    <property type="nucleotide sequence ID" value="XM_031141958.1"/>
</dbReference>
<dbReference type="OrthoDB" id="10002170at2759"/>
<reference evidence="4 5" key="1">
    <citation type="submission" date="2019-06" db="EMBL/GenBank/DDBJ databases">
        <title>Draft genome sequence of the filamentous fungus Phialemoniopsis curvata isolated from diesel fuel.</title>
        <authorList>
            <person name="Varaljay V.A."/>
            <person name="Lyon W.J."/>
            <person name="Crouch A.L."/>
            <person name="Drake C.E."/>
            <person name="Hollomon J.M."/>
            <person name="Nadeau L.J."/>
            <person name="Nunn H.S."/>
            <person name="Stevenson B.S."/>
            <person name="Bojanowski C.L."/>
            <person name="Crookes-Goodson W.J."/>
        </authorList>
    </citation>
    <scope>NUCLEOTIDE SEQUENCE [LARGE SCALE GENOMIC DNA]</scope>
    <source>
        <strain evidence="4 5">D216</strain>
    </source>
</reference>
<keyword evidence="2" id="KW-0819">tRNA processing</keyword>
<sequence>MASADRLEDLAQIVLNNLENQQDWTRLQIHHGPSHPRPLISGLSPRRLYTHPDEQIEILKAERHLGGARLPQPPEFEWVLPVHLVEKPTIGQFAAVFDSIDALPPDALSEDDTAAEGGDDAAARWKQWRGSKRQKRIVLAVVQDDSTVSYYVMHDGIVKPRQN</sequence>
<gene>
    <name evidence="4" type="ORF">E0L32_007236</name>
</gene>
<dbReference type="Gene3D" id="3.40.1350.10">
    <property type="match status" value="1"/>
</dbReference>
<proteinExistence type="inferred from homology"/>
<comment type="similarity">
    <text evidence="1">Belongs to the SEN15 family.</text>
</comment>